<dbReference type="GO" id="GO:0050808">
    <property type="term" value="P:synapse organization"/>
    <property type="evidence" value="ECO:0007669"/>
    <property type="project" value="TreeGrafter"/>
</dbReference>
<dbReference type="EMBL" id="JAWDGP010005385">
    <property type="protein sequence ID" value="KAK3757327.1"/>
    <property type="molecule type" value="Genomic_DNA"/>
</dbReference>
<dbReference type="InterPro" id="IPR007110">
    <property type="entry name" value="Ig-like_dom"/>
</dbReference>
<evidence type="ECO:0000313" key="3">
    <source>
        <dbReference type="Proteomes" id="UP001283361"/>
    </source>
</evidence>
<feature type="domain" description="Ig-like" evidence="1">
    <location>
        <begin position="486"/>
        <end position="578"/>
    </location>
</feature>
<organism evidence="2 3">
    <name type="scientific">Elysia crispata</name>
    <name type="common">lettuce slug</name>
    <dbReference type="NCBI Taxonomy" id="231223"/>
    <lineage>
        <taxon>Eukaryota</taxon>
        <taxon>Metazoa</taxon>
        <taxon>Spiralia</taxon>
        <taxon>Lophotrochozoa</taxon>
        <taxon>Mollusca</taxon>
        <taxon>Gastropoda</taxon>
        <taxon>Heterobranchia</taxon>
        <taxon>Euthyneura</taxon>
        <taxon>Panpulmonata</taxon>
        <taxon>Sacoglossa</taxon>
        <taxon>Placobranchoidea</taxon>
        <taxon>Plakobranchidae</taxon>
        <taxon>Elysia</taxon>
    </lineage>
</organism>
<dbReference type="AlphaFoldDB" id="A0AAE0YUM0"/>
<dbReference type="PROSITE" id="PS50835">
    <property type="entry name" value="IG_LIKE"/>
    <property type="match status" value="5"/>
</dbReference>
<dbReference type="InterPro" id="IPR013783">
    <property type="entry name" value="Ig-like_fold"/>
</dbReference>
<feature type="non-terminal residue" evidence="2">
    <location>
        <position position="1"/>
    </location>
</feature>
<dbReference type="InterPro" id="IPR013098">
    <property type="entry name" value="Ig_I-set"/>
</dbReference>
<gene>
    <name evidence="2" type="ORF">RRG08_008988</name>
</gene>
<feature type="domain" description="Ig-like" evidence="1">
    <location>
        <begin position="192"/>
        <end position="258"/>
    </location>
</feature>
<dbReference type="Gene3D" id="2.60.40.10">
    <property type="entry name" value="Immunoglobulins"/>
    <property type="match status" value="6"/>
</dbReference>
<dbReference type="InterPro" id="IPR003598">
    <property type="entry name" value="Ig_sub2"/>
</dbReference>
<dbReference type="Pfam" id="PF07686">
    <property type="entry name" value="V-set"/>
    <property type="match status" value="1"/>
</dbReference>
<dbReference type="PANTHER" id="PTHR23279">
    <property type="entry name" value="DEFECTIVE PROBOSCIS EXTENSION RESPONSE DPR -RELATED"/>
    <property type="match status" value="1"/>
</dbReference>
<dbReference type="InterPro" id="IPR003599">
    <property type="entry name" value="Ig_sub"/>
</dbReference>
<dbReference type="InterPro" id="IPR013106">
    <property type="entry name" value="Ig_V-set"/>
</dbReference>
<reference evidence="2" key="1">
    <citation type="journal article" date="2023" name="G3 (Bethesda)">
        <title>A reference genome for the long-term kleptoplast-retaining sea slug Elysia crispata morphotype clarki.</title>
        <authorList>
            <person name="Eastman K.E."/>
            <person name="Pendleton A.L."/>
            <person name="Shaikh M.A."/>
            <person name="Suttiyut T."/>
            <person name="Ogas R."/>
            <person name="Tomko P."/>
            <person name="Gavelis G."/>
            <person name="Widhalm J.R."/>
            <person name="Wisecaver J.H."/>
        </authorList>
    </citation>
    <scope>NUCLEOTIDE SEQUENCE</scope>
    <source>
        <strain evidence="2">ECLA1</strain>
    </source>
</reference>
<protein>
    <recommendedName>
        <fullName evidence="1">Ig-like domain-containing protein</fullName>
    </recommendedName>
</protein>
<dbReference type="SMART" id="SM00408">
    <property type="entry name" value="IGc2"/>
    <property type="match status" value="5"/>
</dbReference>
<sequence>ISIERPSMNEWNLHIRDIRPSDQGVYRCQANTFPVQTKEVTLTVENQAVTEPPMGGTSVKATRSSTAVLPCRVEAAGNHRVIWLNNATTPLTLNDRRIIDDQRISIERPSVNEWNLHIRDIRPSDQGVYRCQANTFPVQTKEVTLTVESNLKVHFLHGEEYDDADYTGGGYVDDNENASAVAEGVQDDVVGEIEVIWLNNATTPLTLNDRRIIDDQRISVERPSMNEWNLQIRDIRPSDQGVYRCQANTFPVQTKEVTLTVESNLKVHFLHGEEYDDADYTGGGYVDDNENASAVAEGVQDDVVGEIEVIWLNNATTPLTLNDMRIIDDQRISIERPSMNEWNLHIRDIRPSDQGVYRCQANTFPVQTKEVNLTVENQAVTEPPMGGTSVKATRSSTAVLPCRVEAAGNHRVIWLNNATTPLTLNDRRIINDQRISIERPSVNEWNLHISDIRPSDQGVYRCQANTFPVQTKEVTLTVENQTVTEPPMGGTSVKATRSSTAVLPCRVEAAGNHRVIWLNNATTPLTLNDMRIIDDQRISIERPSVNEWNLHISDIRPSDQGVYRCQANTSPVQTKEVTLIVEKRGRERGRYRRRNQW</sequence>
<feature type="domain" description="Ig-like" evidence="1">
    <location>
        <begin position="306"/>
        <end position="372"/>
    </location>
</feature>
<dbReference type="SUPFAM" id="SSF48726">
    <property type="entry name" value="Immunoglobulin"/>
    <property type="match status" value="6"/>
</dbReference>
<feature type="domain" description="Ig-like" evidence="1">
    <location>
        <begin position="52"/>
        <end position="144"/>
    </location>
</feature>
<accession>A0AAE0YUM0</accession>
<dbReference type="InterPro" id="IPR037448">
    <property type="entry name" value="Zig-8"/>
</dbReference>
<dbReference type="Pfam" id="PF07679">
    <property type="entry name" value="I-set"/>
    <property type="match status" value="3"/>
</dbReference>
<name>A0AAE0YUM0_9GAST</name>
<feature type="domain" description="Ig-like" evidence="1">
    <location>
        <begin position="383"/>
        <end position="475"/>
    </location>
</feature>
<dbReference type="Proteomes" id="UP001283361">
    <property type="component" value="Unassembled WGS sequence"/>
</dbReference>
<dbReference type="SMART" id="SM00409">
    <property type="entry name" value="IG"/>
    <property type="match status" value="6"/>
</dbReference>
<dbReference type="PANTHER" id="PTHR23279:SF36">
    <property type="entry name" value="DEFECTIVE PROBOSCIS EXTENSION RESPONSE 9, ISOFORM A"/>
    <property type="match status" value="1"/>
</dbReference>
<proteinExistence type="predicted"/>
<dbReference type="InterPro" id="IPR036179">
    <property type="entry name" value="Ig-like_dom_sf"/>
</dbReference>
<dbReference type="GO" id="GO:0032589">
    <property type="term" value="C:neuron projection membrane"/>
    <property type="evidence" value="ECO:0007669"/>
    <property type="project" value="TreeGrafter"/>
</dbReference>
<evidence type="ECO:0000259" key="1">
    <source>
        <dbReference type="PROSITE" id="PS50835"/>
    </source>
</evidence>
<dbReference type="SMART" id="SM00406">
    <property type="entry name" value="IGv"/>
    <property type="match status" value="4"/>
</dbReference>
<keyword evidence="3" id="KW-1185">Reference proteome</keyword>
<comment type="caution">
    <text evidence="2">The sequence shown here is derived from an EMBL/GenBank/DDBJ whole genome shotgun (WGS) entry which is preliminary data.</text>
</comment>
<evidence type="ECO:0000313" key="2">
    <source>
        <dbReference type="EMBL" id="KAK3757327.1"/>
    </source>
</evidence>